<accession>A0ABZ1QMG9</accession>
<dbReference type="SUPFAM" id="SSF48371">
    <property type="entry name" value="ARM repeat"/>
    <property type="match status" value="1"/>
</dbReference>
<sequence length="146" mass="15570">MDSTLRRAAVLALGELGRRGEAGDRADAGRGLAGFAEMDEAVGPLLALVLDRENTFVTRATAEALLRRQDRSGLRVVASALAIADPNHGDWIRTAVLDAFAVYADERDDAMRICEELAGEPDERVASGARELRTSLAGITCVLHPA</sequence>
<reference evidence="1" key="1">
    <citation type="submission" date="2022-10" db="EMBL/GenBank/DDBJ databases">
        <title>The complete genomes of actinobacterial strains from the NBC collection.</title>
        <authorList>
            <person name="Joergensen T.S."/>
            <person name="Alvarez Arevalo M."/>
            <person name="Sterndorff E.B."/>
            <person name="Faurdal D."/>
            <person name="Vuksanovic O."/>
            <person name="Mourched A.-S."/>
            <person name="Charusanti P."/>
            <person name="Shaw S."/>
            <person name="Blin K."/>
            <person name="Weber T."/>
        </authorList>
    </citation>
    <scope>NUCLEOTIDE SEQUENCE</scope>
    <source>
        <strain evidence="1">NBC_00303</strain>
    </source>
</reference>
<protein>
    <recommendedName>
        <fullName evidence="3">HEAT repeat domain-containing protein</fullName>
    </recommendedName>
</protein>
<organism evidence="1 2">
    <name type="scientific">Streptomyces erythrochromogenes</name>
    <dbReference type="NCBI Taxonomy" id="285574"/>
    <lineage>
        <taxon>Bacteria</taxon>
        <taxon>Bacillati</taxon>
        <taxon>Actinomycetota</taxon>
        <taxon>Actinomycetes</taxon>
        <taxon>Kitasatosporales</taxon>
        <taxon>Streptomycetaceae</taxon>
        <taxon>Streptomyces</taxon>
    </lineage>
</organism>
<dbReference type="Gene3D" id="1.25.10.10">
    <property type="entry name" value="Leucine-rich Repeat Variant"/>
    <property type="match status" value="1"/>
</dbReference>
<evidence type="ECO:0000313" key="1">
    <source>
        <dbReference type="EMBL" id="WUN83595.1"/>
    </source>
</evidence>
<name>A0ABZ1QMG9_9ACTN</name>
<dbReference type="RefSeq" id="WP_328740837.1">
    <property type="nucleotide sequence ID" value="NZ_CP108036.1"/>
</dbReference>
<dbReference type="GeneID" id="95501745"/>
<proteinExistence type="predicted"/>
<dbReference type="Proteomes" id="UP001432312">
    <property type="component" value="Chromosome"/>
</dbReference>
<dbReference type="EMBL" id="CP108036">
    <property type="protein sequence ID" value="WUN83595.1"/>
    <property type="molecule type" value="Genomic_DNA"/>
</dbReference>
<dbReference type="InterPro" id="IPR016024">
    <property type="entry name" value="ARM-type_fold"/>
</dbReference>
<dbReference type="InterPro" id="IPR011989">
    <property type="entry name" value="ARM-like"/>
</dbReference>
<keyword evidence="2" id="KW-1185">Reference proteome</keyword>
<evidence type="ECO:0008006" key="3">
    <source>
        <dbReference type="Google" id="ProtNLM"/>
    </source>
</evidence>
<evidence type="ECO:0000313" key="2">
    <source>
        <dbReference type="Proteomes" id="UP001432312"/>
    </source>
</evidence>
<gene>
    <name evidence="1" type="ORF">OHA91_36865</name>
</gene>